<sequence>MLGSIANVADTFKGILDSFASAAYGSFNDIFVLATGSLR</sequence>
<reference evidence="2" key="1">
    <citation type="journal article" date="2019" name="Int. J. Syst. Evol. Microbiol.">
        <title>The Global Catalogue of Microorganisms (GCM) 10K type strain sequencing project: providing services to taxonomists for standard genome sequencing and annotation.</title>
        <authorList>
            <consortium name="The Broad Institute Genomics Platform"/>
            <consortium name="The Broad Institute Genome Sequencing Center for Infectious Disease"/>
            <person name="Wu L."/>
            <person name="Ma J."/>
        </authorList>
    </citation>
    <scope>NUCLEOTIDE SEQUENCE [LARGE SCALE GENOMIC DNA]</scope>
    <source>
        <strain evidence="2">JCM 18542</strain>
    </source>
</reference>
<dbReference type="EMBL" id="BAABKQ010000001">
    <property type="protein sequence ID" value="GAA4820498.1"/>
    <property type="molecule type" value="Genomic_DNA"/>
</dbReference>
<comment type="caution">
    <text evidence="1">The sequence shown here is derived from an EMBL/GenBank/DDBJ whole genome shotgun (WGS) entry which is preliminary data.</text>
</comment>
<dbReference type="Proteomes" id="UP001500839">
    <property type="component" value="Unassembled WGS sequence"/>
</dbReference>
<evidence type="ECO:0000313" key="1">
    <source>
        <dbReference type="EMBL" id="GAA4820498.1"/>
    </source>
</evidence>
<keyword evidence="2" id="KW-1185">Reference proteome</keyword>
<name>A0ABP9CVS3_9ACTN</name>
<evidence type="ECO:0000313" key="2">
    <source>
        <dbReference type="Proteomes" id="UP001500839"/>
    </source>
</evidence>
<proteinExistence type="predicted"/>
<organism evidence="1 2">
    <name type="scientific">Tomitella cavernea</name>
    <dbReference type="NCBI Taxonomy" id="1387982"/>
    <lineage>
        <taxon>Bacteria</taxon>
        <taxon>Bacillati</taxon>
        <taxon>Actinomycetota</taxon>
        <taxon>Actinomycetes</taxon>
        <taxon>Mycobacteriales</taxon>
        <taxon>Tomitella</taxon>
    </lineage>
</organism>
<gene>
    <name evidence="1" type="ORF">GCM10023353_30510</name>
</gene>
<protein>
    <submittedName>
        <fullName evidence="1">Uncharacterized protein</fullName>
    </submittedName>
</protein>
<accession>A0ABP9CVS3</accession>